<sequence>MNITNSYPTCSQALRFESIRTLEAKISKLQNHMKTLLREDVVERCYRRDSAPVFGFISRILGPIVGFTDYEEHEHLVGEVKKLYEDKDQLAKVLNDSTHLLQSELDAHTRYLNLTSQNVRIL</sequence>
<evidence type="ECO:0000313" key="1">
    <source>
        <dbReference type="EMBL" id="CAD1571134.1"/>
    </source>
</evidence>
<name>A0A6V7L5G0_9HYME</name>
<gene>
    <name evidence="1" type="ORF">BBRV_LOCUS96573</name>
</gene>
<organism evidence="1">
    <name type="scientific">Bracon brevicornis</name>
    <dbReference type="NCBI Taxonomy" id="1563983"/>
    <lineage>
        <taxon>Eukaryota</taxon>
        <taxon>Metazoa</taxon>
        <taxon>Ecdysozoa</taxon>
        <taxon>Arthropoda</taxon>
        <taxon>Hexapoda</taxon>
        <taxon>Insecta</taxon>
        <taxon>Pterygota</taxon>
        <taxon>Neoptera</taxon>
        <taxon>Endopterygota</taxon>
        <taxon>Hymenoptera</taxon>
        <taxon>Apocrita</taxon>
        <taxon>Ichneumonoidea</taxon>
        <taxon>Braconidae</taxon>
        <taxon>Braconinae</taxon>
        <taxon>Bracon</taxon>
    </lineage>
</organism>
<protein>
    <submittedName>
        <fullName evidence="1">Uncharacterized protein</fullName>
    </submittedName>
</protein>
<accession>A0A6V7L5G0</accession>
<dbReference type="EMBL" id="CADCXW020000333">
    <property type="protein sequence ID" value="CAD1571134.1"/>
    <property type="molecule type" value="Genomic_DNA"/>
</dbReference>
<proteinExistence type="predicted"/>
<reference evidence="1" key="1">
    <citation type="submission" date="2020-07" db="EMBL/GenBank/DDBJ databases">
        <authorList>
            <person name="Ferguson B K."/>
        </authorList>
    </citation>
    <scope>NUCLEOTIDE SEQUENCE</scope>
    <source>
        <strain evidence="1">L06</strain>
    </source>
</reference>
<dbReference type="AlphaFoldDB" id="A0A6V7L5G0"/>